<dbReference type="AlphaFoldDB" id="A0A1G2JCB1"/>
<name>A0A1G2JCB1_9BACT</name>
<comment type="caution">
    <text evidence="1">The sequence shown here is derived from an EMBL/GenBank/DDBJ whole genome shotgun (WGS) entry which is preliminary data.</text>
</comment>
<sequence>MEDKIIKVSETIKVNDSWKARTESGYLVSSNKTKCIDLISHSDLDENNIIDILISLHIILEAGLNAFYRNMVLMSLKKELGEFEVMENVDRVSFIDKTVAFIYFSKFDFEGKLDEAKKYHSIISALKDFSAIRNKLFHGHSISTIFDGEKNRHSELKGKITLEMLIEQMRKFRFILEGMRFYFDRLQSSMTSSGKESFKKEYLSDEFLPHLGTFADVDVKE</sequence>
<evidence type="ECO:0000313" key="2">
    <source>
        <dbReference type="Proteomes" id="UP000177751"/>
    </source>
</evidence>
<dbReference type="EMBL" id="MHPP01000014">
    <property type="protein sequence ID" value="OGZ84657.1"/>
    <property type="molecule type" value="Genomic_DNA"/>
</dbReference>
<accession>A0A1G2JCB1</accession>
<protein>
    <submittedName>
        <fullName evidence="1">Uncharacterized protein</fullName>
    </submittedName>
</protein>
<dbReference type="STRING" id="1802229.A2401_01250"/>
<organism evidence="1 2">
    <name type="scientific">Candidatus Staskawiczbacteria bacterium RIFOXYC1_FULL_38_18</name>
    <dbReference type="NCBI Taxonomy" id="1802229"/>
    <lineage>
        <taxon>Bacteria</taxon>
        <taxon>Candidatus Staskawicziibacteriota</taxon>
    </lineage>
</organism>
<reference evidence="1 2" key="1">
    <citation type="journal article" date="2016" name="Nat. Commun.">
        <title>Thousands of microbial genomes shed light on interconnected biogeochemical processes in an aquifer system.</title>
        <authorList>
            <person name="Anantharaman K."/>
            <person name="Brown C.T."/>
            <person name="Hug L.A."/>
            <person name="Sharon I."/>
            <person name="Castelle C.J."/>
            <person name="Probst A.J."/>
            <person name="Thomas B.C."/>
            <person name="Singh A."/>
            <person name="Wilkins M.J."/>
            <person name="Karaoz U."/>
            <person name="Brodie E.L."/>
            <person name="Williams K.H."/>
            <person name="Hubbard S.S."/>
            <person name="Banfield J.F."/>
        </authorList>
    </citation>
    <scope>NUCLEOTIDE SEQUENCE [LARGE SCALE GENOMIC DNA]</scope>
</reference>
<evidence type="ECO:0000313" key="1">
    <source>
        <dbReference type="EMBL" id="OGZ84657.1"/>
    </source>
</evidence>
<dbReference type="Proteomes" id="UP000177751">
    <property type="component" value="Unassembled WGS sequence"/>
</dbReference>
<gene>
    <name evidence="1" type="ORF">A2401_01250</name>
</gene>
<proteinExistence type="predicted"/>